<sequence length="423" mass="47182">MSGVPPVFLPGNLTVSSTTTRRTLGQPHPAKRMRPSSSFEKSVPRIDRRGERDLMSEPMTLGSAWNSNAASSPEDSSSSPLISFNVGGRIFQLAKSTLDKYPSTVLAVTVSDRWTNGDVTSPIFLDRNPEAFAFVLDWYRNGRIVLPRNCPVSKAAVEMEIEYFGLPRDTEVELERLSFAEVTHARYDVARVFQKIRLSCSNDEMRSQRARLLAQGIFSEMAQNAVEIINEDDSWFTQIYVALARVVEHWGSDLYPVFRRLCRDALAIPGRNLSAALEEVTTSIKSALDELVAEHDLQVASIEVEVKKGKKNRFAPLRFSRKMLNAPTEEDSNEVEDATGRSQEFDTADRGTCLGCGETTVRNHSGLCRICCMELHVLFTFLPEEEVDDSDTGKNVDEGSVEEMEGSARLQEDAADSHVEEES</sequence>
<dbReference type="CDD" id="cd18316">
    <property type="entry name" value="BTB_POZ_KCTD-like"/>
    <property type="match status" value="1"/>
</dbReference>
<organism evidence="3 4">
    <name type="scientific">Perkinsus olseni</name>
    <name type="common">Perkinsus atlanticus</name>
    <dbReference type="NCBI Taxonomy" id="32597"/>
    <lineage>
        <taxon>Eukaryota</taxon>
        <taxon>Sar</taxon>
        <taxon>Alveolata</taxon>
        <taxon>Perkinsozoa</taxon>
        <taxon>Perkinsea</taxon>
        <taxon>Perkinsida</taxon>
        <taxon>Perkinsidae</taxon>
        <taxon>Perkinsus</taxon>
    </lineage>
</organism>
<dbReference type="AlphaFoldDB" id="A0A7J6LK42"/>
<feature type="region of interest" description="Disordered" evidence="1">
    <location>
        <begin position="386"/>
        <end position="423"/>
    </location>
</feature>
<dbReference type="InterPro" id="IPR011333">
    <property type="entry name" value="SKP1/BTB/POZ_sf"/>
</dbReference>
<name>A0A7J6LK42_PEROL</name>
<evidence type="ECO:0000313" key="3">
    <source>
        <dbReference type="EMBL" id="KAF4659659.1"/>
    </source>
</evidence>
<dbReference type="PANTHER" id="PTHR14499">
    <property type="entry name" value="POTASSIUM CHANNEL TETRAMERIZATION DOMAIN-CONTAINING"/>
    <property type="match status" value="1"/>
</dbReference>
<dbReference type="GO" id="GO:0051260">
    <property type="term" value="P:protein homooligomerization"/>
    <property type="evidence" value="ECO:0007669"/>
    <property type="project" value="InterPro"/>
</dbReference>
<feature type="domain" description="Potassium channel tetramerisation-type BTB" evidence="2">
    <location>
        <begin position="82"/>
        <end position="169"/>
    </location>
</feature>
<proteinExistence type="predicted"/>
<feature type="compositionally biased region" description="Low complexity" evidence="1">
    <location>
        <begin position="13"/>
        <end position="24"/>
    </location>
</feature>
<dbReference type="Gene3D" id="3.30.710.10">
    <property type="entry name" value="Potassium Channel Kv1.1, Chain A"/>
    <property type="match status" value="1"/>
</dbReference>
<dbReference type="Pfam" id="PF02214">
    <property type="entry name" value="BTB_2"/>
    <property type="match status" value="1"/>
</dbReference>
<feature type="compositionally biased region" description="Basic and acidic residues" evidence="1">
    <location>
        <begin position="410"/>
        <end position="423"/>
    </location>
</feature>
<comment type="caution">
    <text evidence="3">The sequence shown here is derived from an EMBL/GenBank/DDBJ whole genome shotgun (WGS) entry which is preliminary data.</text>
</comment>
<dbReference type="OrthoDB" id="2414723at2759"/>
<dbReference type="EMBL" id="JABAHT010000260">
    <property type="protein sequence ID" value="KAF4659659.1"/>
    <property type="molecule type" value="Genomic_DNA"/>
</dbReference>
<feature type="compositionally biased region" description="Basic and acidic residues" evidence="1">
    <location>
        <begin position="42"/>
        <end position="55"/>
    </location>
</feature>
<feature type="region of interest" description="Disordered" evidence="1">
    <location>
        <begin position="1"/>
        <end position="57"/>
    </location>
</feature>
<dbReference type="InterPro" id="IPR003131">
    <property type="entry name" value="T1-type_BTB"/>
</dbReference>
<evidence type="ECO:0000256" key="1">
    <source>
        <dbReference type="SAM" id="MobiDB-lite"/>
    </source>
</evidence>
<evidence type="ECO:0000259" key="2">
    <source>
        <dbReference type="Pfam" id="PF02214"/>
    </source>
</evidence>
<protein>
    <submittedName>
        <fullName evidence="3">Serine/threonine-protein phosphatase 2A activator</fullName>
    </submittedName>
</protein>
<evidence type="ECO:0000313" key="4">
    <source>
        <dbReference type="Proteomes" id="UP000570595"/>
    </source>
</evidence>
<dbReference type="PANTHER" id="PTHR14499:SF136">
    <property type="entry name" value="GH08630P"/>
    <property type="match status" value="1"/>
</dbReference>
<dbReference type="SUPFAM" id="SSF54695">
    <property type="entry name" value="POZ domain"/>
    <property type="match status" value="1"/>
</dbReference>
<dbReference type="Proteomes" id="UP000570595">
    <property type="component" value="Unassembled WGS sequence"/>
</dbReference>
<accession>A0A7J6LK42</accession>
<reference evidence="3 4" key="1">
    <citation type="submission" date="2020-04" db="EMBL/GenBank/DDBJ databases">
        <title>Perkinsus olseni comparative genomics.</title>
        <authorList>
            <person name="Bogema D.R."/>
        </authorList>
    </citation>
    <scope>NUCLEOTIDE SEQUENCE [LARGE SCALE GENOMIC DNA]</scope>
    <source>
        <strain evidence="3">ATCC PRA-179</strain>
    </source>
</reference>
<gene>
    <name evidence="3" type="primary">PPP2R4</name>
    <name evidence="3" type="ORF">FOZ61_004596</name>
</gene>